<keyword evidence="2" id="KW-1185">Reference proteome</keyword>
<dbReference type="EMBL" id="KK113283">
    <property type="protein sequence ID" value="KFM59820.1"/>
    <property type="molecule type" value="Genomic_DNA"/>
</dbReference>
<reference evidence="1 2" key="1">
    <citation type="submission" date="2013-11" db="EMBL/GenBank/DDBJ databases">
        <title>Genome sequencing of Stegodyphus mimosarum.</title>
        <authorList>
            <person name="Bechsgaard J."/>
        </authorList>
    </citation>
    <scope>NUCLEOTIDE SEQUENCE [LARGE SCALE GENOMIC DNA]</scope>
</reference>
<gene>
    <name evidence="1" type="ORF">X975_06473</name>
</gene>
<evidence type="ECO:0000313" key="1">
    <source>
        <dbReference type="EMBL" id="KFM59820.1"/>
    </source>
</evidence>
<sequence length="34" mass="3699">LGILVITLLVGCDAFQNFTGHKLIAMVPRNSEEV</sequence>
<protein>
    <submittedName>
        <fullName evidence="1">Uncharacterized protein</fullName>
    </submittedName>
</protein>
<accession>A0A087T3Y1</accession>
<dbReference type="OrthoDB" id="10488362at2759"/>
<feature type="non-terminal residue" evidence="1">
    <location>
        <position position="1"/>
    </location>
</feature>
<evidence type="ECO:0000313" key="2">
    <source>
        <dbReference type="Proteomes" id="UP000054359"/>
    </source>
</evidence>
<name>A0A087T3Y1_STEMI</name>
<proteinExistence type="predicted"/>
<organism evidence="1 2">
    <name type="scientific">Stegodyphus mimosarum</name>
    <name type="common">African social velvet spider</name>
    <dbReference type="NCBI Taxonomy" id="407821"/>
    <lineage>
        <taxon>Eukaryota</taxon>
        <taxon>Metazoa</taxon>
        <taxon>Ecdysozoa</taxon>
        <taxon>Arthropoda</taxon>
        <taxon>Chelicerata</taxon>
        <taxon>Arachnida</taxon>
        <taxon>Araneae</taxon>
        <taxon>Araneomorphae</taxon>
        <taxon>Entelegynae</taxon>
        <taxon>Eresoidea</taxon>
        <taxon>Eresidae</taxon>
        <taxon>Stegodyphus</taxon>
    </lineage>
</organism>
<dbReference type="Proteomes" id="UP000054359">
    <property type="component" value="Unassembled WGS sequence"/>
</dbReference>
<feature type="non-terminal residue" evidence="1">
    <location>
        <position position="34"/>
    </location>
</feature>
<dbReference type="AlphaFoldDB" id="A0A087T3Y1"/>